<dbReference type="PANTHER" id="PTHR31559:SF0">
    <property type="entry name" value="PYRIDOXAL 5'-PHOSPHATE SYNTHASE SUBUNIT SNO1-RELATED"/>
    <property type="match status" value="1"/>
</dbReference>
<dbReference type="GO" id="GO:1903600">
    <property type="term" value="C:glutaminase complex"/>
    <property type="evidence" value="ECO:0007669"/>
    <property type="project" value="TreeGrafter"/>
</dbReference>
<comment type="pathway">
    <text evidence="10">Cofactor biosynthesis; pyridoxal 5'-phosphate biosynthesis.</text>
</comment>
<dbReference type="FunFam" id="3.40.50.880:FF:000010">
    <property type="entry name" value="uncharacterized protein LOC100176842 isoform X2"/>
    <property type="match status" value="1"/>
</dbReference>
<comment type="catalytic activity">
    <reaction evidence="6 10">
        <text>aldehydo-D-ribose 5-phosphate + D-glyceraldehyde 3-phosphate + L-glutamine = pyridoxal 5'-phosphate + L-glutamate + phosphate + 3 H2O + H(+)</text>
        <dbReference type="Rhea" id="RHEA:31507"/>
        <dbReference type="ChEBI" id="CHEBI:15377"/>
        <dbReference type="ChEBI" id="CHEBI:15378"/>
        <dbReference type="ChEBI" id="CHEBI:29985"/>
        <dbReference type="ChEBI" id="CHEBI:43474"/>
        <dbReference type="ChEBI" id="CHEBI:58273"/>
        <dbReference type="ChEBI" id="CHEBI:58359"/>
        <dbReference type="ChEBI" id="CHEBI:59776"/>
        <dbReference type="ChEBI" id="CHEBI:597326"/>
        <dbReference type="EC" id="4.3.3.6"/>
    </reaction>
</comment>
<dbReference type="PROSITE" id="PS01236">
    <property type="entry name" value="PDXT_SNO_1"/>
    <property type="match status" value="1"/>
</dbReference>
<evidence type="ECO:0000256" key="7">
    <source>
        <dbReference type="ARBA" id="ARBA00049534"/>
    </source>
</evidence>
<evidence type="ECO:0000256" key="8">
    <source>
        <dbReference type="ARBA" id="ARBA00054599"/>
    </source>
</evidence>
<gene>
    <name evidence="10" type="primary">pdxT</name>
    <name evidence="13" type="ORF">HNQ07_000727</name>
</gene>
<dbReference type="PANTHER" id="PTHR31559">
    <property type="entry name" value="PYRIDOXAL 5'-PHOSPHATE SYNTHASE SUBUNIT SNO"/>
    <property type="match status" value="1"/>
</dbReference>
<evidence type="ECO:0000313" key="13">
    <source>
        <dbReference type="EMBL" id="MBB5375283.1"/>
    </source>
</evidence>
<evidence type="ECO:0000313" key="14">
    <source>
        <dbReference type="Proteomes" id="UP000539473"/>
    </source>
</evidence>
<proteinExistence type="inferred from homology"/>
<evidence type="ECO:0000256" key="11">
    <source>
        <dbReference type="PIRSR" id="PIRSR005639-1"/>
    </source>
</evidence>
<dbReference type="Pfam" id="PF01174">
    <property type="entry name" value="SNO"/>
    <property type="match status" value="1"/>
</dbReference>
<dbReference type="GO" id="GO:0008614">
    <property type="term" value="P:pyridoxine metabolic process"/>
    <property type="evidence" value="ECO:0007669"/>
    <property type="project" value="TreeGrafter"/>
</dbReference>
<accession>A0A7W8KCN8</accession>
<keyword evidence="2 10" id="KW-0378">Hydrolase</keyword>
<evidence type="ECO:0000256" key="9">
    <source>
        <dbReference type="ARBA" id="ARBA00064749"/>
    </source>
</evidence>
<evidence type="ECO:0000256" key="1">
    <source>
        <dbReference type="ARBA" id="ARBA00008345"/>
    </source>
</evidence>
<dbReference type="HAMAP" id="MF_01615">
    <property type="entry name" value="PdxT"/>
    <property type="match status" value="1"/>
</dbReference>
<evidence type="ECO:0000256" key="4">
    <source>
        <dbReference type="ARBA" id="ARBA00022962"/>
    </source>
</evidence>
<dbReference type="GO" id="GO:0042823">
    <property type="term" value="P:pyridoxal phosphate biosynthetic process"/>
    <property type="evidence" value="ECO:0007669"/>
    <property type="project" value="UniProtKB-UniRule"/>
</dbReference>
<dbReference type="Gene3D" id="3.40.50.880">
    <property type="match status" value="1"/>
</dbReference>
<comment type="function">
    <text evidence="8 10">Catalyzes the hydrolysis of glutamine to glutamate and ammonia as part of the biosynthesis of pyridoxal 5'-phosphate. The resulting ammonia molecule is channeled to the active site of PdxS.</text>
</comment>
<organism evidence="13 14">
    <name type="scientific">Deinococcus metalli</name>
    <dbReference type="NCBI Taxonomy" id="1141878"/>
    <lineage>
        <taxon>Bacteria</taxon>
        <taxon>Thermotogati</taxon>
        <taxon>Deinococcota</taxon>
        <taxon>Deinococci</taxon>
        <taxon>Deinococcales</taxon>
        <taxon>Deinococcaceae</taxon>
        <taxon>Deinococcus</taxon>
    </lineage>
</organism>
<feature type="binding site" evidence="10 12">
    <location>
        <position position="117"/>
    </location>
    <ligand>
        <name>L-glutamine</name>
        <dbReference type="ChEBI" id="CHEBI:58359"/>
    </ligand>
</feature>
<dbReference type="RefSeq" id="WP_184109503.1">
    <property type="nucleotide sequence ID" value="NZ_BNAJ01000001.1"/>
</dbReference>
<dbReference type="SUPFAM" id="SSF52317">
    <property type="entry name" value="Class I glutamine amidotransferase-like"/>
    <property type="match status" value="1"/>
</dbReference>
<keyword evidence="5 10" id="KW-0456">Lyase</keyword>
<dbReference type="PROSITE" id="PS51130">
    <property type="entry name" value="PDXT_SNO_2"/>
    <property type="match status" value="1"/>
</dbReference>
<comment type="caution">
    <text evidence="13">The sequence shown here is derived from an EMBL/GenBank/DDBJ whole genome shotgun (WGS) entry which is preliminary data.</text>
</comment>
<evidence type="ECO:0000256" key="12">
    <source>
        <dbReference type="PIRSR" id="PIRSR005639-2"/>
    </source>
</evidence>
<comment type="subunit">
    <text evidence="9 10">In the presence of PdxS, forms a dodecamer of heterodimers. Only shows activity in the heterodimer.</text>
</comment>
<evidence type="ECO:0000256" key="10">
    <source>
        <dbReference type="HAMAP-Rule" id="MF_01615"/>
    </source>
</evidence>
<dbReference type="InterPro" id="IPR029062">
    <property type="entry name" value="Class_I_gatase-like"/>
</dbReference>
<dbReference type="InterPro" id="IPR002161">
    <property type="entry name" value="PdxT/SNO"/>
</dbReference>
<comment type="catalytic activity">
    <reaction evidence="7 10">
        <text>L-glutamine + H2O = L-glutamate + NH4(+)</text>
        <dbReference type="Rhea" id="RHEA:15889"/>
        <dbReference type="ChEBI" id="CHEBI:15377"/>
        <dbReference type="ChEBI" id="CHEBI:28938"/>
        <dbReference type="ChEBI" id="CHEBI:29985"/>
        <dbReference type="ChEBI" id="CHEBI:58359"/>
        <dbReference type="EC" id="3.5.1.2"/>
    </reaction>
</comment>
<dbReference type="Proteomes" id="UP000539473">
    <property type="component" value="Unassembled WGS sequence"/>
</dbReference>
<evidence type="ECO:0000256" key="3">
    <source>
        <dbReference type="ARBA" id="ARBA00022898"/>
    </source>
</evidence>
<keyword evidence="4 10" id="KW-0315">Glutamine amidotransferase</keyword>
<dbReference type="CDD" id="cd01749">
    <property type="entry name" value="GATase1_PB"/>
    <property type="match status" value="1"/>
</dbReference>
<feature type="active site" description="Nucleophile" evidence="10 11">
    <location>
        <position position="84"/>
    </location>
</feature>
<dbReference type="EC" id="3.5.1.2" evidence="10"/>
<keyword evidence="3 10" id="KW-0663">Pyridoxal phosphate</keyword>
<sequence length="204" mass="21608">MAGKAAPVVGVLALQGAFREHRQRLESLGAAGREVRLPADVDGLAGLVLPGGESTTMTRLLDSFDLWEPIAALHARGGALWGTCAGAILLAADVLGAPPQDGGHQRSFGVLDVTVQRNAFGRQVDSFTTPLDVRGLDAPFEAVFIRAPTFVRVGSDVDVLADYAGHAVLVRQGRVLASAFHPELTGDARLHRAFLEMLVPELTR</sequence>
<protein>
    <recommendedName>
        <fullName evidence="10">Pyridoxal 5'-phosphate synthase subunit PdxT</fullName>
        <ecNumber evidence="10">4.3.3.6</ecNumber>
    </recommendedName>
    <alternativeName>
        <fullName evidence="10">Pdx2</fullName>
    </alternativeName>
    <alternativeName>
        <fullName evidence="10">Pyridoxal 5'-phosphate synthase glutaminase subunit</fullName>
        <ecNumber evidence="10">3.5.1.2</ecNumber>
    </alternativeName>
</protein>
<dbReference type="NCBIfam" id="TIGR03800">
    <property type="entry name" value="PLP_synth_Pdx2"/>
    <property type="match status" value="1"/>
</dbReference>
<reference evidence="13 14" key="1">
    <citation type="submission" date="2020-08" db="EMBL/GenBank/DDBJ databases">
        <title>Genomic Encyclopedia of Type Strains, Phase IV (KMG-IV): sequencing the most valuable type-strain genomes for metagenomic binning, comparative biology and taxonomic classification.</title>
        <authorList>
            <person name="Goeker M."/>
        </authorList>
    </citation>
    <scope>NUCLEOTIDE SEQUENCE [LARGE SCALE GENOMIC DNA]</scope>
    <source>
        <strain evidence="13 14">DSM 27521</strain>
    </source>
</reference>
<dbReference type="AlphaFoldDB" id="A0A7W8KCN8"/>
<evidence type="ECO:0000256" key="2">
    <source>
        <dbReference type="ARBA" id="ARBA00022801"/>
    </source>
</evidence>
<dbReference type="PIRSF" id="PIRSF005639">
    <property type="entry name" value="Glut_amidoT_SNO"/>
    <property type="match status" value="1"/>
</dbReference>
<feature type="active site" description="Charge relay system" evidence="10 11">
    <location>
        <position position="181"/>
    </location>
</feature>
<dbReference type="GO" id="GO:0004359">
    <property type="term" value="F:glutaminase activity"/>
    <property type="evidence" value="ECO:0007669"/>
    <property type="project" value="UniProtKB-UniRule"/>
</dbReference>
<evidence type="ECO:0000256" key="6">
    <source>
        <dbReference type="ARBA" id="ARBA00047992"/>
    </source>
</evidence>
<dbReference type="EMBL" id="JACHFK010000001">
    <property type="protein sequence ID" value="MBB5375283.1"/>
    <property type="molecule type" value="Genomic_DNA"/>
</dbReference>
<feature type="binding site" evidence="10 12">
    <location>
        <begin position="52"/>
        <end position="54"/>
    </location>
    <ligand>
        <name>L-glutamine</name>
        <dbReference type="ChEBI" id="CHEBI:58359"/>
    </ligand>
</feature>
<dbReference type="EC" id="4.3.3.6" evidence="10"/>
<feature type="active site" description="Charge relay system" evidence="10 11">
    <location>
        <position position="183"/>
    </location>
</feature>
<dbReference type="GO" id="GO:0005829">
    <property type="term" value="C:cytosol"/>
    <property type="evidence" value="ECO:0007669"/>
    <property type="project" value="TreeGrafter"/>
</dbReference>
<dbReference type="UniPathway" id="UPA00245"/>
<comment type="similarity">
    <text evidence="1 10">Belongs to the glutaminase PdxT/SNO family.</text>
</comment>
<dbReference type="GO" id="GO:0006543">
    <property type="term" value="P:L-glutamine catabolic process"/>
    <property type="evidence" value="ECO:0007669"/>
    <property type="project" value="UniProtKB-UniRule"/>
</dbReference>
<dbReference type="InterPro" id="IPR021196">
    <property type="entry name" value="PdxT/SNO_CS"/>
</dbReference>
<feature type="binding site" evidence="10 12">
    <location>
        <begin position="145"/>
        <end position="146"/>
    </location>
    <ligand>
        <name>L-glutamine</name>
        <dbReference type="ChEBI" id="CHEBI:58359"/>
    </ligand>
</feature>
<name>A0A7W8KCN8_9DEIO</name>
<evidence type="ECO:0000256" key="5">
    <source>
        <dbReference type="ARBA" id="ARBA00023239"/>
    </source>
</evidence>
<dbReference type="GO" id="GO:0036381">
    <property type="term" value="F:pyridoxal 5'-phosphate synthase (glutamine hydrolysing) activity"/>
    <property type="evidence" value="ECO:0007669"/>
    <property type="project" value="UniProtKB-UniRule"/>
</dbReference>